<accession>A0A1R2B812</accession>
<sequence>MYSELTLNLIEALESKNPNFDRIRRHAEDLEKKLSTNDNDGEIQKRLGHCCLILGNDKKAHECYQKALISIGTEDNELWYAIGLMYYRNNNFAYAEPSFLKVILSDPTFPKRFSIYFKLGLIFKRFAHYQDSISYLEKSLPSEEKIPALCQLGYCNSQINKYDEALAYYKEAHNIGKNPYTALCLGWHTSFRDSVVALQILYEGLTLCKKDTVEELDLLFAIARVLYNKKDYNEASNCYYKLLNKNSGDFNLWNSFGIMCAEIGQASQAFRCFIKASEIAPNSPEVWNNIGSLYWKSGQFNESKLAYEKANRLSSDMKFVKEETKEYVYSEWNISELPYMKRVAITKMKLDFIEPEPLKTPGFVNTGTVNPSAINNYMAMIGYFNYARQVTAMRQIYERTGAGNENDIQAAEILTDLSQVIPIKRERDNL</sequence>
<protein>
    <submittedName>
        <fullName evidence="4">Uncharacterized protein</fullName>
    </submittedName>
</protein>
<organism evidence="4 5">
    <name type="scientific">Stentor coeruleus</name>
    <dbReference type="NCBI Taxonomy" id="5963"/>
    <lineage>
        <taxon>Eukaryota</taxon>
        <taxon>Sar</taxon>
        <taxon>Alveolata</taxon>
        <taxon>Ciliophora</taxon>
        <taxon>Postciliodesmatophora</taxon>
        <taxon>Heterotrichea</taxon>
        <taxon>Heterotrichida</taxon>
        <taxon>Stentoridae</taxon>
        <taxon>Stentor</taxon>
    </lineage>
</organism>
<dbReference type="Pfam" id="PF13181">
    <property type="entry name" value="TPR_8"/>
    <property type="match status" value="3"/>
</dbReference>
<feature type="repeat" description="TPR" evidence="3">
    <location>
        <begin position="146"/>
        <end position="179"/>
    </location>
</feature>
<dbReference type="SUPFAM" id="SSF81901">
    <property type="entry name" value="HCP-like"/>
    <property type="match status" value="1"/>
</dbReference>
<gene>
    <name evidence="4" type="ORF">SteCoe_28708</name>
</gene>
<name>A0A1R2B812_9CILI</name>
<evidence type="ECO:0000313" key="5">
    <source>
        <dbReference type="Proteomes" id="UP000187209"/>
    </source>
</evidence>
<dbReference type="PANTHER" id="PTHR12558:SF13">
    <property type="entry name" value="CELL DIVISION CYCLE PROTEIN 27 HOMOLOG"/>
    <property type="match status" value="1"/>
</dbReference>
<dbReference type="InterPro" id="IPR011990">
    <property type="entry name" value="TPR-like_helical_dom_sf"/>
</dbReference>
<dbReference type="SMART" id="SM00028">
    <property type="entry name" value="TPR"/>
    <property type="match status" value="6"/>
</dbReference>
<comment type="caution">
    <text evidence="4">The sequence shown here is derived from an EMBL/GenBank/DDBJ whole genome shotgun (WGS) entry which is preliminary data.</text>
</comment>
<dbReference type="PROSITE" id="PS50005">
    <property type="entry name" value="TPR"/>
    <property type="match status" value="3"/>
</dbReference>
<dbReference type="EMBL" id="MPUH01000875">
    <property type="protein sequence ID" value="OMJ72760.1"/>
    <property type="molecule type" value="Genomic_DNA"/>
</dbReference>
<evidence type="ECO:0000313" key="4">
    <source>
        <dbReference type="EMBL" id="OMJ72760.1"/>
    </source>
</evidence>
<evidence type="ECO:0000256" key="2">
    <source>
        <dbReference type="ARBA" id="ARBA00038210"/>
    </source>
</evidence>
<dbReference type="Proteomes" id="UP000187209">
    <property type="component" value="Unassembled WGS sequence"/>
</dbReference>
<comment type="similarity">
    <text evidence="2">Belongs to the APC3/CDC27 family.</text>
</comment>
<evidence type="ECO:0000256" key="1">
    <source>
        <dbReference type="ARBA" id="ARBA00022803"/>
    </source>
</evidence>
<keyword evidence="1 3" id="KW-0802">TPR repeat</keyword>
<dbReference type="InterPro" id="IPR019734">
    <property type="entry name" value="TPR_rpt"/>
</dbReference>
<proteinExistence type="inferred from homology"/>
<dbReference type="PANTHER" id="PTHR12558">
    <property type="entry name" value="CELL DIVISION CYCLE 16,23,27"/>
    <property type="match status" value="1"/>
</dbReference>
<feature type="repeat" description="TPR" evidence="3">
    <location>
        <begin position="284"/>
        <end position="317"/>
    </location>
</feature>
<dbReference type="Gene3D" id="1.25.40.10">
    <property type="entry name" value="Tetratricopeptide repeat domain"/>
    <property type="match status" value="2"/>
</dbReference>
<dbReference type="AlphaFoldDB" id="A0A1R2B812"/>
<feature type="repeat" description="TPR" evidence="3">
    <location>
        <begin position="76"/>
        <end position="109"/>
    </location>
</feature>
<keyword evidence="5" id="KW-1185">Reference proteome</keyword>
<evidence type="ECO:0000256" key="3">
    <source>
        <dbReference type="PROSITE-ProRule" id="PRU00339"/>
    </source>
</evidence>
<reference evidence="4 5" key="1">
    <citation type="submission" date="2016-11" db="EMBL/GenBank/DDBJ databases">
        <title>The macronuclear genome of Stentor coeruleus: a giant cell with tiny introns.</title>
        <authorList>
            <person name="Slabodnick M."/>
            <person name="Ruby J.G."/>
            <person name="Reiff S.B."/>
            <person name="Swart E.C."/>
            <person name="Gosai S."/>
            <person name="Prabakaran S."/>
            <person name="Witkowska E."/>
            <person name="Larue G.E."/>
            <person name="Fisher S."/>
            <person name="Freeman R.M."/>
            <person name="Gunawardena J."/>
            <person name="Chu W."/>
            <person name="Stover N.A."/>
            <person name="Gregory B.D."/>
            <person name="Nowacki M."/>
            <person name="Derisi J."/>
            <person name="Roy S.W."/>
            <person name="Marshall W.F."/>
            <person name="Sood P."/>
        </authorList>
    </citation>
    <scope>NUCLEOTIDE SEQUENCE [LARGE SCALE GENOMIC DNA]</scope>
    <source>
        <strain evidence="4">WM001</strain>
    </source>
</reference>
<dbReference type="OrthoDB" id="418911at2759"/>